<evidence type="ECO:0000259" key="2">
    <source>
        <dbReference type="PROSITE" id="PS51186"/>
    </source>
</evidence>
<dbReference type="KEGG" id="daa:AKL17_1171"/>
<protein>
    <submittedName>
        <fullName evidence="3">Putative acetyltransferase</fullName>
    </submittedName>
</protein>
<gene>
    <name evidence="3" type="ORF">AKL17_1171</name>
</gene>
<feature type="domain" description="N-acetyltransferase" evidence="2">
    <location>
        <begin position="4"/>
        <end position="153"/>
    </location>
</feature>
<sequence>MTDILSRRYRPGDRTACLAIFDSNTPLFFAPEERAEFGRFLETLERAGWPYLVLTRAGRVVACGGLIVEADLSRGSFTWGMVDRAHHGQGLGTRLTQARLALARELRGIAELVLATSQRSRGFYEGIGFTARCLTPDGFGPGLDRWDMILRLDEA</sequence>
<evidence type="ECO:0000313" key="3">
    <source>
        <dbReference type="EMBL" id="AMY68427.1"/>
    </source>
</evidence>
<dbReference type="RefSeq" id="WP_066811500.1">
    <property type="nucleotide sequence ID" value="NZ_CP012661.1"/>
</dbReference>
<dbReference type="InterPro" id="IPR000182">
    <property type="entry name" value="GNAT_dom"/>
</dbReference>
<name>A0A159Z0T8_9RHOB</name>
<dbReference type="PROSITE" id="PS51186">
    <property type="entry name" value="GNAT"/>
    <property type="match status" value="1"/>
</dbReference>
<dbReference type="Proteomes" id="UP000076128">
    <property type="component" value="Chromosome"/>
</dbReference>
<dbReference type="CDD" id="cd04301">
    <property type="entry name" value="NAT_SF"/>
    <property type="match status" value="1"/>
</dbReference>
<dbReference type="InterPro" id="IPR016181">
    <property type="entry name" value="Acyl_CoA_acyltransferase"/>
</dbReference>
<evidence type="ECO:0000313" key="4">
    <source>
        <dbReference type="Proteomes" id="UP000076128"/>
    </source>
</evidence>
<keyword evidence="1 3" id="KW-0808">Transferase</keyword>
<dbReference type="GO" id="GO:0008080">
    <property type="term" value="F:N-acetyltransferase activity"/>
    <property type="evidence" value="ECO:0007669"/>
    <property type="project" value="InterPro"/>
</dbReference>
<dbReference type="PANTHER" id="PTHR13947">
    <property type="entry name" value="GNAT FAMILY N-ACETYLTRANSFERASE"/>
    <property type="match status" value="1"/>
</dbReference>
<dbReference type="AlphaFoldDB" id="A0A159Z0T8"/>
<dbReference type="EMBL" id="CP012661">
    <property type="protein sequence ID" value="AMY68427.1"/>
    <property type="molecule type" value="Genomic_DNA"/>
</dbReference>
<organism evidence="3 4">
    <name type="scientific">Frigidibacter mobilis</name>
    <dbReference type="NCBI Taxonomy" id="1335048"/>
    <lineage>
        <taxon>Bacteria</taxon>
        <taxon>Pseudomonadati</taxon>
        <taxon>Pseudomonadota</taxon>
        <taxon>Alphaproteobacteria</taxon>
        <taxon>Rhodobacterales</taxon>
        <taxon>Paracoccaceae</taxon>
        <taxon>Frigidibacter</taxon>
    </lineage>
</organism>
<accession>A0A159Z0T8</accession>
<dbReference type="Pfam" id="PF00583">
    <property type="entry name" value="Acetyltransf_1"/>
    <property type="match status" value="1"/>
</dbReference>
<dbReference type="STRING" id="1335048.AKL17_1171"/>
<dbReference type="Gene3D" id="3.40.630.30">
    <property type="match status" value="1"/>
</dbReference>
<dbReference type="InterPro" id="IPR050769">
    <property type="entry name" value="NAT_camello-type"/>
</dbReference>
<dbReference type="PANTHER" id="PTHR13947:SF37">
    <property type="entry name" value="LD18367P"/>
    <property type="match status" value="1"/>
</dbReference>
<proteinExistence type="predicted"/>
<dbReference type="OrthoDB" id="2380306at2"/>
<keyword evidence="4" id="KW-1185">Reference proteome</keyword>
<dbReference type="SUPFAM" id="SSF55729">
    <property type="entry name" value="Acyl-CoA N-acyltransferases (Nat)"/>
    <property type="match status" value="1"/>
</dbReference>
<evidence type="ECO:0000256" key="1">
    <source>
        <dbReference type="ARBA" id="ARBA00022679"/>
    </source>
</evidence>
<reference evidence="3 4" key="1">
    <citation type="submission" date="2015-09" db="EMBL/GenBank/DDBJ databases">
        <title>Complete genome sequence of Defluviimonas alba cai42t isolated from an oilfield in Xinjiang.</title>
        <authorList>
            <person name="Geng S."/>
            <person name="Pan X."/>
            <person name="Wu X."/>
        </authorList>
    </citation>
    <scope>NUCLEOTIDE SEQUENCE [LARGE SCALE GENOMIC DNA]</scope>
    <source>
        <strain evidence="4">cai42</strain>
    </source>
</reference>